<dbReference type="EMBL" id="KN123977">
    <property type="protein sequence ID" value="KFO22678.1"/>
    <property type="molecule type" value="Genomic_DNA"/>
</dbReference>
<dbReference type="Proteomes" id="UP000028990">
    <property type="component" value="Unassembled WGS sequence"/>
</dbReference>
<dbReference type="AlphaFoldDB" id="A0A091CWU0"/>
<organism evidence="1 2">
    <name type="scientific">Fukomys damarensis</name>
    <name type="common">Damaraland mole rat</name>
    <name type="synonym">Cryptomys damarensis</name>
    <dbReference type="NCBI Taxonomy" id="885580"/>
    <lineage>
        <taxon>Eukaryota</taxon>
        <taxon>Metazoa</taxon>
        <taxon>Chordata</taxon>
        <taxon>Craniata</taxon>
        <taxon>Vertebrata</taxon>
        <taxon>Euteleostomi</taxon>
        <taxon>Mammalia</taxon>
        <taxon>Eutheria</taxon>
        <taxon>Euarchontoglires</taxon>
        <taxon>Glires</taxon>
        <taxon>Rodentia</taxon>
        <taxon>Hystricomorpha</taxon>
        <taxon>Bathyergidae</taxon>
        <taxon>Fukomys</taxon>
    </lineage>
</organism>
<sequence length="180" mass="19849">MPPLPQQWWAPGSPALQGNYEKQSITTPPGYLQKLLLPKPRVALVKLLLVQLSSILVFEPLPTLRPTLWCCEWIRALAWVLCTCASSVGTLILCLDSDTCYLKESLPLSKAVNPGVELLPFGHIQNPSIYFDIEELFSAANIQTQTEESGLGALNMELIQESTDIETQTDFLLAVPLASL</sequence>
<dbReference type="GO" id="GO:0000981">
    <property type="term" value="F:DNA-binding transcription factor activity, RNA polymerase II-specific"/>
    <property type="evidence" value="ECO:0007669"/>
    <property type="project" value="TreeGrafter"/>
</dbReference>
<dbReference type="GO" id="GO:0045944">
    <property type="term" value="P:positive regulation of transcription by RNA polymerase II"/>
    <property type="evidence" value="ECO:0007669"/>
    <property type="project" value="InterPro"/>
</dbReference>
<protein>
    <submittedName>
        <fullName evidence="1">ATM interactor</fullName>
    </submittedName>
</protein>
<accession>A0A091CWU0</accession>
<name>A0A091CWU0_FUKDA</name>
<dbReference type="PANTHER" id="PTHR46664">
    <property type="entry name" value="ATM INTERACTOR"/>
    <property type="match status" value="1"/>
</dbReference>
<dbReference type="GO" id="GO:0005634">
    <property type="term" value="C:nucleus"/>
    <property type="evidence" value="ECO:0007669"/>
    <property type="project" value="TreeGrafter"/>
</dbReference>
<evidence type="ECO:0000313" key="1">
    <source>
        <dbReference type="EMBL" id="KFO22678.1"/>
    </source>
</evidence>
<evidence type="ECO:0000313" key="2">
    <source>
        <dbReference type="Proteomes" id="UP000028990"/>
    </source>
</evidence>
<proteinExistence type="predicted"/>
<reference evidence="1 2" key="1">
    <citation type="submission" date="2013-11" db="EMBL/GenBank/DDBJ databases">
        <title>The Damaraland mole rat (Fukomys damarensis) genome and evolution of African mole rats.</title>
        <authorList>
            <person name="Gladyshev V.N."/>
            <person name="Fang X."/>
        </authorList>
    </citation>
    <scope>NUCLEOTIDE SEQUENCE [LARGE SCALE GENOMIC DNA]</scope>
    <source>
        <tissue evidence="1">Liver</tissue>
    </source>
</reference>
<gene>
    <name evidence="1" type="ORF">H920_15966</name>
</gene>
<dbReference type="PANTHER" id="PTHR46664:SF1">
    <property type="entry name" value="ATM INTERACTOR"/>
    <property type="match status" value="1"/>
</dbReference>
<dbReference type="InterPro" id="IPR055303">
    <property type="entry name" value="ATMIN"/>
</dbReference>
<keyword evidence="2" id="KW-1185">Reference proteome</keyword>
<dbReference type="GO" id="GO:0000976">
    <property type="term" value="F:transcription cis-regulatory region binding"/>
    <property type="evidence" value="ECO:0007669"/>
    <property type="project" value="InterPro"/>
</dbReference>